<name>A0ABX1F264_9PROT</name>
<keyword evidence="2" id="KW-1185">Reference proteome</keyword>
<evidence type="ECO:0008006" key="3">
    <source>
        <dbReference type="Google" id="ProtNLM"/>
    </source>
</evidence>
<protein>
    <recommendedName>
        <fullName evidence="3">Microcin J25-processing protein McjB C-terminal domain-containing protein</fullName>
    </recommendedName>
</protein>
<proteinExistence type="predicted"/>
<comment type="caution">
    <text evidence="1">The sequence shown here is derived from an EMBL/GenBank/DDBJ whole genome shotgun (WGS) entry which is preliminary data.</text>
</comment>
<reference evidence="1 2" key="1">
    <citation type="submission" date="2020-03" db="EMBL/GenBank/DDBJ databases">
        <title>Roseomonas selenitidurans sp. nov. isolated from soil.</title>
        <authorList>
            <person name="Liu H."/>
        </authorList>
    </citation>
    <scope>NUCLEOTIDE SEQUENCE [LARGE SCALE GENOMIC DNA]</scope>
    <source>
        <strain evidence="1 2">JCM 15073</strain>
    </source>
</reference>
<dbReference type="Proteomes" id="UP000765160">
    <property type="component" value="Unassembled WGS sequence"/>
</dbReference>
<dbReference type="RefSeq" id="WP_168050990.1">
    <property type="nucleotide sequence ID" value="NZ_JAATJR010000005.1"/>
</dbReference>
<evidence type="ECO:0000313" key="2">
    <source>
        <dbReference type="Proteomes" id="UP000765160"/>
    </source>
</evidence>
<sequence>MLLTARRFLETLWPEWHAERGRPRPAIPSTGTCGRSATFLQRVLAEVGREAEVRHGWFLAPAGPARHAWVESGGLILDLTADQFGAPPILACPAPDARYRPGPDTTAPNFQAARTTAVAAVWPRWQAFVAFNLP</sequence>
<evidence type="ECO:0000313" key="1">
    <source>
        <dbReference type="EMBL" id="NKE46451.1"/>
    </source>
</evidence>
<accession>A0ABX1F264</accession>
<dbReference type="EMBL" id="JAAVTX010000005">
    <property type="protein sequence ID" value="NKE46451.1"/>
    <property type="molecule type" value="Genomic_DNA"/>
</dbReference>
<organism evidence="1 2">
    <name type="scientific">Falsiroseomonas frigidaquae</name>
    <dbReference type="NCBI Taxonomy" id="487318"/>
    <lineage>
        <taxon>Bacteria</taxon>
        <taxon>Pseudomonadati</taxon>
        <taxon>Pseudomonadota</taxon>
        <taxon>Alphaproteobacteria</taxon>
        <taxon>Acetobacterales</taxon>
        <taxon>Roseomonadaceae</taxon>
        <taxon>Falsiroseomonas</taxon>
    </lineage>
</organism>
<gene>
    <name evidence="1" type="ORF">HB662_16835</name>
</gene>